<accession>A0A6J5M7D0</accession>
<dbReference type="InterPro" id="IPR021146">
    <property type="entry name" value="Phage_gp6-like_head-tail"/>
</dbReference>
<sequence length="203" mass="22127">MITTLAVTSPASTRDLTVLDTVKAELGIVGTSDDAYLADLIRQASDLIARFCRRPEGFGRETVTQTWRLDRDPPCLILARDIAPAVASVTEDGTALASTDWLLDGSLLYRLQTDRQVAWTASKVVVSYAAGFALLTDVPYDLERCCIDLVRAGWRGRGRDPALKSMRVPDVLDVSYWGGPDATVGGVPKDIADRLAPYSRWPA</sequence>
<reference evidence="1" key="1">
    <citation type="submission" date="2020-04" db="EMBL/GenBank/DDBJ databases">
        <authorList>
            <person name="Chiriac C."/>
            <person name="Salcher M."/>
            <person name="Ghai R."/>
            <person name="Kavagutti S V."/>
        </authorList>
    </citation>
    <scope>NUCLEOTIDE SEQUENCE</scope>
</reference>
<name>A0A6J5M7D0_9CAUD</name>
<dbReference type="Pfam" id="PF05135">
    <property type="entry name" value="Phage_connect_1"/>
    <property type="match status" value="1"/>
</dbReference>
<gene>
    <name evidence="1" type="ORF">UFOVP452_27</name>
</gene>
<dbReference type="EMBL" id="LR796413">
    <property type="protein sequence ID" value="CAB4142648.1"/>
    <property type="molecule type" value="Genomic_DNA"/>
</dbReference>
<organism evidence="1">
    <name type="scientific">uncultured Caudovirales phage</name>
    <dbReference type="NCBI Taxonomy" id="2100421"/>
    <lineage>
        <taxon>Viruses</taxon>
        <taxon>Duplodnaviria</taxon>
        <taxon>Heunggongvirae</taxon>
        <taxon>Uroviricota</taxon>
        <taxon>Caudoviricetes</taxon>
        <taxon>Peduoviridae</taxon>
        <taxon>Maltschvirus</taxon>
        <taxon>Maltschvirus maltsch</taxon>
    </lineage>
</organism>
<evidence type="ECO:0000313" key="1">
    <source>
        <dbReference type="EMBL" id="CAB4142648.1"/>
    </source>
</evidence>
<protein>
    <submittedName>
        <fullName evidence="1">Gp6 domain containing protein</fullName>
    </submittedName>
</protein>
<proteinExistence type="predicted"/>